<organism evidence="4">
    <name type="scientific">Hydatigena taeniaeformis</name>
    <name type="common">Feline tapeworm</name>
    <name type="synonym">Taenia taeniaeformis</name>
    <dbReference type="NCBI Taxonomy" id="6205"/>
    <lineage>
        <taxon>Eukaryota</taxon>
        <taxon>Metazoa</taxon>
        <taxon>Spiralia</taxon>
        <taxon>Lophotrochozoa</taxon>
        <taxon>Platyhelminthes</taxon>
        <taxon>Cestoda</taxon>
        <taxon>Eucestoda</taxon>
        <taxon>Cyclophyllidea</taxon>
        <taxon>Taeniidae</taxon>
        <taxon>Hydatigera</taxon>
    </lineage>
</organism>
<dbReference type="AlphaFoldDB" id="A0A0R3WT73"/>
<reference evidence="2 3" key="2">
    <citation type="submission" date="2018-11" db="EMBL/GenBank/DDBJ databases">
        <authorList>
            <consortium name="Pathogen Informatics"/>
        </authorList>
    </citation>
    <scope>NUCLEOTIDE SEQUENCE [LARGE SCALE GENOMIC DNA]</scope>
</reference>
<accession>A0A0R3WT73</accession>
<evidence type="ECO:0000313" key="4">
    <source>
        <dbReference type="WBParaSite" id="TTAC_0000396301-mRNA-1"/>
    </source>
</evidence>
<sequence length="133" mass="14962">MWDVKLCMSEHDFVANPCLSIASTRDLLDLKRTLEEREMALAAAPPPLVSGLKVKVAMEALQPHPSPPPPIPQKPQHQQPQHIVAAEQPIWPVSVSRERPQSLLLMQNRLPDRNGRPEGVDQSHLRVDRDLLL</sequence>
<dbReference type="Proteomes" id="UP000274429">
    <property type="component" value="Unassembled WGS sequence"/>
</dbReference>
<evidence type="ECO:0000256" key="1">
    <source>
        <dbReference type="SAM" id="MobiDB-lite"/>
    </source>
</evidence>
<feature type="region of interest" description="Disordered" evidence="1">
    <location>
        <begin position="61"/>
        <end position="93"/>
    </location>
</feature>
<feature type="compositionally biased region" description="Pro residues" evidence="1">
    <location>
        <begin position="64"/>
        <end position="73"/>
    </location>
</feature>
<gene>
    <name evidence="2" type="ORF">TTAC_LOCUS3949</name>
</gene>
<evidence type="ECO:0000313" key="3">
    <source>
        <dbReference type="Proteomes" id="UP000274429"/>
    </source>
</evidence>
<dbReference type="WBParaSite" id="TTAC_0000396301-mRNA-1">
    <property type="protein sequence ID" value="TTAC_0000396301-mRNA-1"/>
    <property type="gene ID" value="TTAC_0000396301"/>
</dbReference>
<proteinExistence type="predicted"/>
<reference evidence="4" key="1">
    <citation type="submission" date="2017-02" db="UniProtKB">
        <authorList>
            <consortium name="WormBaseParasite"/>
        </authorList>
    </citation>
    <scope>IDENTIFICATION</scope>
</reference>
<dbReference type="STRING" id="6205.A0A0R3WT73"/>
<name>A0A0R3WT73_HYDTA</name>
<evidence type="ECO:0000313" key="2">
    <source>
        <dbReference type="EMBL" id="VDM23829.1"/>
    </source>
</evidence>
<dbReference type="EMBL" id="UYWX01003342">
    <property type="protein sequence ID" value="VDM23829.1"/>
    <property type="molecule type" value="Genomic_DNA"/>
</dbReference>
<protein>
    <submittedName>
        <fullName evidence="2 4">Uncharacterized protein</fullName>
    </submittedName>
</protein>
<keyword evidence="3" id="KW-1185">Reference proteome</keyword>